<keyword evidence="4" id="KW-1185">Reference proteome</keyword>
<reference evidence="3 4" key="1">
    <citation type="journal article" date="2015" name="Stand. Genomic Sci.">
        <title>Genomic Encyclopedia of Bacterial and Archaeal Type Strains, Phase III: the genomes of soil and plant-associated and newly described type strains.</title>
        <authorList>
            <person name="Whitman W.B."/>
            <person name="Woyke T."/>
            <person name="Klenk H.P."/>
            <person name="Zhou Y."/>
            <person name="Lilburn T.G."/>
            <person name="Beck B.J."/>
            <person name="De Vos P."/>
            <person name="Vandamme P."/>
            <person name="Eisen J.A."/>
            <person name="Garrity G."/>
            <person name="Hugenholtz P."/>
            <person name="Kyrpides N.C."/>
        </authorList>
    </citation>
    <scope>NUCLEOTIDE SEQUENCE [LARGE SCALE GENOMIC DNA]</scope>
    <source>
        <strain evidence="3 4">VKM Ac-2538</strain>
    </source>
</reference>
<evidence type="ECO:0000313" key="3">
    <source>
        <dbReference type="EMBL" id="TCO24279.1"/>
    </source>
</evidence>
<sequence>MNISAVVEVNVWDRMRNSRRQSPPVAWLFRLVGVGYLVWVIAFDLPTPYILVAVLAGLAPESRGIFMHLSSRKYGRTYSYVLSDEGINIRTRLTNLDVAWDGITHCRETKRHWIMRFPGGGVLHVPKHALTPVDRQAVREVLAQHRLIKDEQPRTTA</sequence>
<keyword evidence="1" id="KW-0472">Membrane</keyword>
<dbReference type="Pfam" id="PF14317">
    <property type="entry name" value="YcxB"/>
    <property type="match status" value="1"/>
</dbReference>
<dbReference type="EMBL" id="SLWM01000005">
    <property type="protein sequence ID" value="TCO24279.1"/>
    <property type="molecule type" value="Genomic_DNA"/>
</dbReference>
<dbReference type="Proteomes" id="UP000295818">
    <property type="component" value="Unassembled WGS sequence"/>
</dbReference>
<proteinExistence type="predicted"/>
<evidence type="ECO:0000259" key="2">
    <source>
        <dbReference type="Pfam" id="PF14317"/>
    </source>
</evidence>
<accession>A0ABY2BMH9</accession>
<organism evidence="3 4">
    <name type="scientific">Kribbella orskensis</name>
    <dbReference type="NCBI Taxonomy" id="2512216"/>
    <lineage>
        <taxon>Bacteria</taxon>
        <taxon>Bacillati</taxon>
        <taxon>Actinomycetota</taxon>
        <taxon>Actinomycetes</taxon>
        <taxon>Propionibacteriales</taxon>
        <taxon>Kribbellaceae</taxon>
        <taxon>Kribbella</taxon>
    </lineage>
</organism>
<dbReference type="InterPro" id="IPR025588">
    <property type="entry name" value="YcxB-like_C"/>
</dbReference>
<keyword evidence="1" id="KW-0812">Transmembrane</keyword>
<name>A0ABY2BMH9_9ACTN</name>
<evidence type="ECO:0000313" key="4">
    <source>
        <dbReference type="Proteomes" id="UP000295818"/>
    </source>
</evidence>
<feature type="domain" description="YcxB-like C-terminal" evidence="2">
    <location>
        <begin position="82"/>
        <end position="141"/>
    </location>
</feature>
<evidence type="ECO:0000256" key="1">
    <source>
        <dbReference type="SAM" id="Phobius"/>
    </source>
</evidence>
<feature type="transmembrane region" description="Helical" evidence="1">
    <location>
        <begin position="24"/>
        <end position="43"/>
    </location>
</feature>
<protein>
    <submittedName>
        <fullName evidence="3">YcxB-like protein</fullName>
    </submittedName>
</protein>
<dbReference type="RefSeq" id="WP_132189206.1">
    <property type="nucleotide sequence ID" value="NZ_SLWM01000005.1"/>
</dbReference>
<gene>
    <name evidence="3" type="ORF">EV644_105313</name>
</gene>
<feature type="transmembrane region" description="Helical" evidence="1">
    <location>
        <begin position="49"/>
        <end position="66"/>
    </location>
</feature>
<comment type="caution">
    <text evidence="3">The sequence shown here is derived from an EMBL/GenBank/DDBJ whole genome shotgun (WGS) entry which is preliminary data.</text>
</comment>
<keyword evidence="1" id="KW-1133">Transmembrane helix</keyword>